<organism evidence="1 3">
    <name type="scientific">Sipha flava</name>
    <name type="common">yellow sugarcane aphid</name>
    <dbReference type="NCBI Taxonomy" id="143950"/>
    <lineage>
        <taxon>Eukaryota</taxon>
        <taxon>Metazoa</taxon>
        <taxon>Ecdysozoa</taxon>
        <taxon>Arthropoda</taxon>
        <taxon>Hexapoda</taxon>
        <taxon>Insecta</taxon>
        <taxon>Pterygota</taxon>
        <taxon>Neoptera</taxon>
        <taxon>Paraneoptera</taxon>
        <taxon>Hemiptera</taxon>
        <taxon>Sternorrhyncha</taxon>
        <taxon>Aphidomorpha</taxon>
        <taxon>Aphidoidea</taxon>
        <taxon>Aphididae</taxon>
        <taxon>Sipha</taxon>
    </lineage>
</organism>
<evidence type="ECO:0000313" key="3">
    <source>
        <dbReference type="RefSeq" id="XP_025424698.1"/>
    </source>
</evidence>
<name>A0A8B8GNR6_9HEMI</name>
<protein>
    <submittedName>
        <fullName evidence="2 3">Uncharacterized protein LOC112693725</fullName>
    </submittedName>
</protein>
<keyword evidence="1" id="KW-1185">Reference proteome</keyword>
<dbReference type="RefSeq" id="XP_025424697.1">
    <property type="nucleotide sequence ID" value="XM_025568912.1"/>
</dbReference>
<evidence type="ECO:0000313" key="2">
    <source>
        <dbReference type="RefSeq" id="XP_025424697.1"/>
    </source>
</evidence>
<sequence>MFLRKNLCNILKSLSFKTSHNFRTLNQVNNHSTFHKWTLDYFRNQPHYNKFVLKQSMINTNNFVYNHVQLKSISTDELLIRFSSSNIKSLLYEIDNELVSRVHGMSINQILALMDACLSDKNSLSKDASSFRKCFEIFDESWFRRPDLTVPQTIQLIYYVSIYKNKSQRVVELGLQKLLNEINYLKQLTDDELSFLGVATYKSSSKIYDKILRIFAFRIEKNLDNLMQNPMQLISFIKPLKKSKYHDPILLSKLITAFNNNTNNKVLADVISSIHILSYFADANCNKVDFLQSLIDSIGERMIKDSLKNYRLKDISSYVFSASYLGLTPKDPNVCKIVVDFLNKMFNTKEKCKKYSKVLIGMCLSMWMLDSKPIKLMHFIFSDMSTANLRMPNAHKQDNRLNLLLICASIEQPDLITKCKLDPEKYSMPHVNSHLGERPFLVEVYETLKKLSNKLNISEIEYNFSIPFLKILGIKVIKKNSKIIYVEVLDNSTCLYDTAIPNGMMKLKFRLESKLDIRVITVNHKDGLNSEMLLKSHLESLLS</sequence>
<proteinExistence type="predicted"/>
<evidence type="ECO:0000313" key="1">
    <source>
        <dbReference type="Proteomes" id="UP000694846"/>
    </source>
</evidence>
<dbReference type="GeneID" id="112693725"/>
<dbReference type="Proteomes" id="UP000694846">
    <property type="component" value="Unplaced"/>
</dbReference>
<dbReference type="OrthoDB" id="6579040at2759"/>
<dbReference type="AlphaFoldDB" id="A0A8B8GNR6"/>
<gene>
    <name evidence="2 3" type="primary">LOC112693725</name>
</gene>
<dbReference type="RefSeq" id="XP_025424698.1">
    <property type="nucleotide sequence ID" value="XM_025568913.1"/>
</dbReference>
<reference evidence="2 3" key="1">
    <citation type="submission" date="2025-04" db="UniProtKB">
        <authorList>
            <consortium name="RefSeq"/>
        </authorList>
    </citation>
    <scope>IDENTIFICATION</scope>
    <source>
        <tissue evidence="2 3">Whole body</tissue>
    </source>
</reference>
<accession>A0A8B8GNR6</accession>